<evidence type="ECO:0000259" key="1">
    <source>
        <dbReference type="Pfam" id="PF06812"/>
    </source>
</evidence>
<accession>A0A1K2HKU3</accession>
<feature type="domain" description="ImpA N-terminal" evidence="1">
    <location>
        <begin position="13"/>
        <end position="130"/>
    </location>
</feature>
<dbReference type="EMBL" id="FPKR01000009">
    <property type="protein sequence ID" value="SFZ77398.1"/>
    <property type="molecule type" value="Genomic_DNA"/>
</dbReference>
<reference evidence="2 3" key="1">
    <citation type="submission" date="2016-11" db="EMBL/GenBank/DDBJ databases">
        <authorList>
            <person name="Jaros S."/>
            <person name="Januszkiewicz K."/>
            <person name="Wedrychowicz H."/>
        </authorList>
    </citation>
    <scope>NUCLEOTIDE SEQUENCE [LARGE SCALE GENOMIC DNA]</scope>
    <source>
        <strain evidence="2 3">DSM 18899</strain>
    </source>
</reference>
<dbReference type="PANTHER" id="PTHR37951:SF1">
    <property type="entry name" value="TYPE VI SECRETION SYSTEM COMPONENT TSSA1"/>
    <property type="match status" value="1"/>
</dbReference>
<dbReference type="NCBIfam" id="TIGR03363">
    <property type="entry name" value="VI_chp_8"/>
    <property type="match status" value="1"/>
</dbReference>
<dbReference type="InterPro" id="IPR010657">
    <property type="entry name" value="ImpA_N"/>
</dbReference>
<dbReference type="Proteomes" id="UP000186513">
    <property type="component" value="Unassembled WGS sequence"/>
</dbReference>
<organism evidence="2 3">
    <name type="scientific">Chitinimonas taiwanensis DSM 18899</name>
    <dbReference type="NCBI Taxonomy" id="1121279"/>
    <lineage>
        <taxon>Bacteria</taxon>
        <taxon>Pseudomonadati</taxon>
        <taxon>Pseudomonadota</taxon>
        <taxon>Betaproteobacteria</taxon>
        <taxon>Neisseriales</taxon>
        <taxon>Chitinibacteraceae</taxon>
        <taxon>Chitinimonas</taxon>
    </lineage>
</organism>
<dbReference type="AlphaFoldDB" id="A0A1K2HKU3"/>
<dbReference type="Pfam" id="PF06812">
    <property type="entry name" value="ImpA_N"/>
    <property type="match status" value="1"/>
</dbReference>
<dbReference type="PANTHER" id="PTHR37951">
    <property type="entry name" value="CYTOPLASMIC PROTEIN-RELATED"/>
    <property type="match status" value="1"/>
</dbReference>
<dbReference type="OrthoDB" id="9771118at2"/>
<dbReference type="STRING" id="1121279.SAMN02745887_02401"/>
<keyword evidence="3" id="KW-1185">Reference proteome</keyword>
<dbReference type="RefSeq" id="WP_072428910.1">
    <property type="nucleotide sequence ID" value="NZ_FPKR01000009.1"/>
</dbReference>
<evidence type="ECO:0000313" key="3">
    <source>
        <dbReference type="Proteomes" id="UP000186513"/>
    </source>
</evidence>
<name>A0A1K2HKU3_9NEIS</name>
<gene>
    <name evidence="2" type="ORF">SAMN02745887_02401</name>
</gene>
<evidence type="ECO:0000313" key="2">
    <source>
        <dbReference type="EMBL" id="SFZ77398.1"/>
    </source>
</evidence>
<dbReference type="InterPro" id="IPR017740">
    <property type="entry name" value="TssA-like"/>
</dbReference>
<proteinExistence type="predicted"/>
<sequence length="358" mass="38968">MQDKDSLLQALGGPGGCGEDLSFSTEFDRIREARREDDANLAQGEWIADVKQADWDAASDLCMQLLAERSKDLRVAGWYAEAEAKLNGFAGLAHGCEVMQGLIELYWENIYPEAEDGDQELRIGTLTWFVTRSNELIRQTPLTQSSKGSFSLADQEAARAFEAAMEKNPDLRDNIPEGKPTVARVNEAQRSTPKDFYRQLQDELQAARDAWEALASAIDAKLGVDGPSFREVFDSFDAVNNLVQRVAREQGAVSAGNAVAGADAGMAIAVPGAAVAFAAPMVAGAIQHRSQALQLLRQVADFFQQTEPHSPVTYLARKAADWGDMPLHEWLAAVIKDGGALAQVNEMLGVRAEQDSNE</sequence>
<protein>
    <submittedName>
        <fullName evidence="2">Type VI secretion system protein ImpA</fullName>
    </submittedName>
</protein>